<evidence type="ECO:0000313" key="1">
    <source>
        <dbReference type="EMBL" id="MBB3957631.1"/>
    </source>
</evidence>
<dbReference type="InterPro" id="IPR036412">
    <property type="entry name" value="HAD-like_sf"/>
</dbReference>
<dbReference type="EMBL" id="JACIDX010000028">
    <property type="protein sequence ID" value="MBB3957631.1"/>
    <property type="molecule type" value="Genomic_DNA"/>
</dbReference>
<dbReference type="RefSeq" id="WP_183629103.1">
    <property type="nucleotide sequence ID" value="NZ_JACIDX010000028.1"/>
</dbReference>
<dbReference type="Gene3D" id="3.40.50.1000">
    <property type="entry name" value="HAD superfamily/HAD-like"/>
    <property type="match status" value="1"/>
</dbReference>
<proteinExistence type="predicted"/>
<accession>A0A7W6CJD3</accession>
<gene>
    <name evidence="1" type="ORF">GGR38_004605</name>
</gene>
<dbReference type="InterPro" id="IPR023214">
    <property type="entry name" value="HAD_sf"/>
</dbReference>
<name>A0A7W6CJD3_9SPHN</name>
<sequence length="126" mass="14365">MKRLVIDLDGTITIDEPGKGYHEKTPNADVVMRLREYREAGFEIVIQTARNMRTHSNSVGKITAHTVPVILDWLKFHDIPYDELHVGKPWCGTEGFYVDDRAIRPDEFVSMSREQIAVLLGEGDPQ</sequence>
<evidence type="ECO:0000313" key="2">
    <source>
        <dbReference type="Proteomes" id="UP000548867"/>
    </source>
</evidence>
<dbReference type="Proteomes" id="UP000548867">
    <property type="component" value="Unassembled WGS sequence"/>
</dbReference>
<comment type="caution">
    <text evidence="1">The sequence shown here is derived from an EMBL/GenBank/DDBJ whole genome shotgun (WGS) entry which is preliminary data.</text>
</comment>
<dbReference type="AlphaFoldDB" id="A0A7W6CJD3"/>
<dbReference type="SUPFAM" id="SSF56784">
    <property type="entry name" value="HAD-like"/>
    <property type="match status" value="1"/>
</dbReference>
<keyword evidence="2" id="KW-1185">Reference proteome</keyword>
<dbReference type="InterPro" id="IPR010039">
    <property type="entry name" value="EcbF_BcbF"/>
</dbReference>
<reference evidence="1 2" key="1">
    <citation type="submission" date="2020-08" db="EMBL/GenBank/DDBJ databases">
        <title>Genomic Encyclopedia of Type Strains, Phase IV (KMG-IV): sequencing the most valuable type-strain genomes for metagenomic binning, comparative biology and taxonomic classification.</title>
        <authorList>
            <person name="Goeker M."/>
        </authorList>
    </citation>
    <scope>NUCLEOTIDE SEQUENCE [LARGE SCALE GENOMIC DNA]</scope>
    <source>
        <strain evidence="1 2">DSM 27057</strain>
    </source>
</reference>
<protein>
    <submittedName>
        <fullName evidence="1">Capsule biosynthesis phosphatase</fullName>
    </submittedName>
</protein>
<dbReference type="NCBIfam" id="TIGR01689">
    <property type="entry name" value="EcbF-BcbF"/>
    <property type="match status" value="1"/>
</dbReference>
<organism evidence="1 2">
    <name type="scientific">Novosphingobium sediminicola</name>
    <dbReference type="NCBI Taxonomy" id="563162"/>
    <lineage>
        <taxon>Bacteria</taxon>
        <taxon>Pseudomonadati</taxon>
        <taxon>Pseudomonadota</taxon>
        <taxon>Alphaproteobacteria</taxon>
        <taxon>Sphingomonadales</taxon>
        <taxon>Sphingomonadaceae</taxon>
        <taxon>Novosphingobium</taxon>
    </lineage>
</organism>